<organism evidence="10 11">
    <name type="scientific">Candidatus Iainarchaeum sp</name>
    <dbReference type="NCBI Taxonomy" id="3101447"/>
    <lineage>
        <taxon>Archaea</taxon>
        <taxon>Candidatus Iainarchaeota</taxon>
        <taxon>Candidatus Iainarchaeia</taxon>
        <taxon>Candidatus Iainarchaeales</taxon>
        <taxon>Candidatus Iainarchaeaceae</taxon>
        <taxon>Candidatus Iainarchaeum</taxon>
    </lineage>
</organism>
<keyword evidence="3 10" id="KW-0347">Helicase</keyword>
<accession>A0A8T3YJE8</accession>
<dbReference type="PANTHER" id="PTHR47959:SF1">
    <property type="entry name" value="ATP-DEPENDENT RNA HELICASE DBPA"/>
    <property type="match status" value="1"/>
</dbReference>
<evidence type="ECO:0000259" key="8">
    <source>
        <dbReference type="PROSITE" id="PS51194"/>
    </source>
</evidence>
<dbReference type="SUPFAM" id="SSF52540">
    <property type="entry name" value="P-loop containing nucleoside triphosphate hydrolases"/>
    <property type="match status" value="1"/>
</dbReference>
<evidence type="ECO:0000256" key="5">
    <source>
        <dbReference type="PROSITE-ProRule" id="PRU00552"/>
    </source>
</evidence>
<feature type="compositionally biased region" description="Gly residues" evidence="6">
    <location>
        <begin position="385"/>
        <end position="409"/>
    </location>
</feature>
<feature type="compositionally biased region" description="Basic residues" evidence="6">
    <location>
        <begin position="491"/>
        <end position="503"/>
    </location>
</feature>
<feature type="compositionally biased region" description="Gly residues" evidence="6">
    <location>
        <begin position="419"/>
        <end position="449"/>
    </location>
</feature>
<dbReference type="PROSITE" id="PS51192">
    <property type="entry name" value="HELICASE_ATP_BIND_1"/>
    <property type="match status" value="1"/>
</dbReference>
<reference evidence="10" key="1">
    <citation type="submission" date="2020-07" db="EMBL/GenBank/DDBJ databases">
        <title>Huge and variable diversity of episymbiotic CPR bacteria and DPANN archaea in groundwater ecosystems.</title>
        <authorList>
            <person name="He C.Y."/>
            <person name="Keren R."/>
            <person name="Whittaker M."/>
            <person name="Farag I.F."/>
            <person name="Doudna J."/>
            <person name="Cate J.H.D."/>
            <person name="Banfield J.F."/>
        </authorList>
    </citation>
    <scope>NUCLEOTIDE SEQUENCE</scope>
    <source>
        <strain evidence="10">NC_groundwater_1296_Ag_S-0.2um_52_80</strain>
    </source>
</reference>
<dbReference type="InterPro" id="IPR011545">
    <property type="entry name" value="DEAD/DEAH_box_helicase_dom"/>
</dbReference>
<keyword evidence="4" id="KW-0067">ATP-binding</keyword>
<dbReference type="AlphaFoldDB" id="A0A8T3YJE8"/>
<evidence type="ECO:0000313" key="10">
    <source>
        <dbReference type="EMBL" id="MBI4210175.1"/>
    </source>
</evidence>
<evidence type="ECO:0000259" key="9">
    <source>
        <dbReference type="PROSITE" id="PS51195"/>
    </source>
</evidence>
<gene>
    <name evidence="10" type="ORF">HY544_01555</name>
</gene>
<dbReference type="SMART" id="SM00487">
    <property type="entry name" value="DEXDc"/>
    <property type="match status" value="1"/>
</dbReference>
<dbReference type="CDD" id="cd18787">
    <property type="entry name" value="SF2_C_DEAD"/>
    <property type="match status" value="1"/>
</dbReference>
<evidence type="ECO:0000256" key="6">
    <source>
        <dbReference type="SAM" id="MobiDB-lite"/>
    </source>
</evidence>
<feature type="short sequence motif" description="Q motif" evidence="5">
    <location>
        <begin position="1"/>
        <end position="29"/>
    </location>
</feature>
<dbReference type="CDD" id="cd00268">
    <property type="entry name" value="DEADc"/>
    <property type="match status" value="1"/>
</dbReference>
<dbReference type="InterPro" id="IPR001650">
    <property type="entry name" value="Helicase_C-like"/>
</dbReference>
<dbReference type="PROSITE" id="PS51195">
    <property type="entry name" value="Q_MOTIF"/>
    <property type="match status" value="1"/>
</dbReference>
<dbReference type="SMART" id="SM00490">
    <property type="entry name" value="HELICc"/>
    <property type="match status" value="1"/>
</dbReference>
<dbReference type="InterPro" id="IPR044742">
    <property type="entry name" value="DEAD/DEAH_RhlB"/>
</dbReference>
<comment type="caution">
    <text evidence="10">The sequence shown here is derived from an EMBL/GenBank/DDBJ whole genome shotgun (WGS) entry which is preliminary data.</text>
</comment>
<dbReference type="PROSITE" id="PS51194">
    <property type="entry name" value="HELICASE_CTER"/>
    <property type="match status" value="1"/>
</dbReference>
<keyword evidence="2" id="KW-0378">Hydrolase</keyword>
<dbReference type="GO" id="GO:0016787">
    <property type="term" value="F:hydrolase activity"/>
    <property type="evidence" value="ECO:0007669"/>
    <property type="project" value="UniProtKB-KW"/>
</dbReference>
<dbReference type="Gene3D" id="3.40.50.300">
    <property type="entry name" value="P-loop containing nucleotide triphosphate hydrolases"/>
    <property type="match status" value="2"/>
</dbReference>
<feature type="domain" description="Helicase ATP-binding" evidence="7">
    <location>
        <begin position="32"/>
        <end position="200"/>
    </location>
</feature>
<proteinExistence type="predicted"/>
<evidence type="ECO:0000256" key="4">
    <source>
        <dbReference type="ARBA" id="ARBA00022840"/>
    </source>
</evidence>
<dbReference type="PANTHER" id="PTHR47959">
    <property type="entry name" value="ATP-DEPENDENT RNA HELICASE RHLE-RELATED"/>
    <property type="match status" value="1"/>
</dbReference>
<dbReference type="GO" id="GO:0003676">
    <property type="term" value="F:nucleic acid binding"/>
    <property type="evidence" value="ECO:0007669"/>
    <property type="project" value="InterPro"/>
</dbReference>
<feature type="compositionally biased region" description="Basic residues" evidence="6">
    <location>
        <begin position="462"/>
        <end position="474"/>
    </location>
</feature>
<dbReference type="GO" id="GO:0140097">
    <property type="term" value="F:catalytic activity, acting on DNA"/>
    <property type="evidence" value="ECO:0007669"/>
    <property type="project" value="UniProtKB-ARBA"/>
</dbReference>
<evidence type="ECO:0000313" key="11">
    <source>
        <dbReference type="Proteomes" id="UP000732298"/>
    </source>
</evidence>
<evidence type="ECO:0000259" key="7">
    <source>
        <dbReference type="PROSITE" id="PS51192"/>
    </source>
</evidence>
<feature type="domain" description="DEAD-box RNA helicase Q" evidence="9">
    <location>
        <begin position="1"/>
        <end position="29"/>
    </location>
</feature>
<protein>
    <submittedName>
        <fullName evidence="10">DEAD/DEAH box helicase</fullName>
    </submittedName>
</protein>
<feature type="region of interest" description="Disordered" evidence="6">
    <location>
        <begin position="376"/>
        <end position="503"/>
    </location>
</feature>
<evidence type="ECO:0000256" key="1">
    <source>
        <dbReference type="ARBA" id="ARBA00022741"/>
    </source>
</evidence>
<evidence type="ECO:0000256" key="2">
    <source>
        <dbReference type="ARBA" id="ARBA00022801"/>
    </source>
</evidence>
<sequence>MDMKGIVLKPELLKAVNDLGFTELTEIQEKCIPEIQRGADVIGQSSTGSGKTAAFGLPMLEKVSPGGGIQALILTPTRELCVQVAGSLRDFSKHLGVRVADVYGGVSINPQKDALRRCEVVVGTPGRVLDHMRNNSINLFKVRFFVLDETDRMCDMGFYEDVESIIKAVPEKRQTLLFSATMTRDVDRLAGQYMKSPVSIKAGAYVDPALLDQEYYDVSVAGKFSVLVHLLKKNSVGLSMVFCRTRREADVVAHNLKKAGLDALAIHGGLRQASRMRALDSLKSENIAILVATDVAARGLDIKGVNFIYNYDVPPTSEEYIHRIGRTARAGANGRAISLLSPHDHLNFRSVLLNSSLKIRREPTPDAEFIQIQRHTGSRPMHGRPMGGGTGYGFRGRSSGGGHGRGSSHGGRNFRGRGHASGSGYGEGRGSGPRYGPRHAGGGAQGGAFHGRSHGHESGLGPHRRASPHQHSFHSGHGSQGDNFRDISSGPRHRGRGMRSGRR</sequence>
<dbReference type="EMBL" id="JACQPB010000022">
    <property type="protein sequence ID" value="MBI4210175.1"/>
    <property type="molecule type" value="Genomic_DNA"/>
</dbReference>
<evidence type="ECO:0000256" key="3">
    <source>
        <dbReference type="ARBA" id="ARBA00022806"/>
    </source>
</evidence>
<dbReference type="Proteomes" id="UP000732298">
    <property type="component" value="Unassembled WGS sequence"/>
</dbReference>
<dbReference type="InterPro" id="IPR027417">
    <property type="entry name" value="P-loop_NTPase"/>
</dbReference>
<dbReference type="GO" id="GO:0005829">
    <property type="term" value="C:cytosol"/>
    <property type="evidence" value="ECO:0007669"/>
    <property type="project" value="TreeGrafter"/>
</dbReference>
<dbReference type="GO" id="GO:0005524">
    <property type="term" value="F:ATP binding"/>
    <property type="evidence" value="ECO:0007669"/>
    <property type="project" value="UniProtKB-KW"/>
</dbReference>
<dbReference type="Pfam" id="PF00270">
    <property type="entry name" value="DEAD"/>
    <property type="match status" value="1"/>
</dbReference>
<dbReference type="InterPro" id="IPR050079">
    <property type="entry name" value="DEAD_box_RNA_helicase"/>
</dbReference>
<dbReference type="InterPro" id="IPR014014">
    <property type="entry name" value="RNA_helicase_DEAD_Q_motif"/>
</dbReference>
<name>A0A8T3YJE8_9ARCH</name>
<dbReference type="Pfam" id="PF00271">
    <property type="entry name" value="Helicase_C"/>
    <property type="match status" value="1"/>
</dbReference>
<dbReference type="GO" id="GO:0003724">
    <property type="term" value="F:RNA helicase activity"/>
    <property type="evidence" value="ECO:0007669"/>
    <property type="project" value="InterPro"/>
</dbReference>
<feature type="domain" description="Helicase C-terminal" evidence="8">
    <location>
        <begin position="210"/>
        <end position="370"/>
    </location>
</feature>
<dbReference type="InterPro" id="IPR014001">
    <property type="entry name" value="Helicase_ATP-bd"/>
</dbReference>
<keyword evidence="1" id="KW-0547">Nucleotide-binding</keyword>